<keyword evidence="7" id="KW-0139">CF(1)</keyword>
<dbReference type="HAMAP" id="MF_01416">
    <property type="entry name" value="ATP_synth_delta_bact"/>
    <property type="match status" value="1"/>
</dbReference>
<comment type="function">
    <text evidence="7">This protein is part of the stalk that links CF(0) to CF(1). It either transmits conformational changes from CF(0) to CF(1) or is implicated in proton conduction.</text>
</comment>
<evidence type="ECO:0000313" key="9">
    <source>
        <dbReference type="EMBL" id="GCE14311.1"/>
    </source>
</evidence>
<evidence type="ECO:0000256" key="1">
    <source>
        <dbReference type="ARBA" id="ARBA00004370"/>
    </source>
</evidence>
<protein>
    <recommendedName>
        <fullName evidence="7">ATP synthase subunit delta</fullName>
    </recommendedName>
    <alternativeName>
        <fullName evidence="7">ATP synthase F(1) sector subunit delta</fullName>
    </alternativeName>
    <alternativeName>
        <fullName evidence="7">F-type ATPase subunit delta</fullName>
        <shortName evidence="7">F-ATPase subunit delta</shortName>
    </alternativeName>
</protein>
<evidence type="ECO:0000256" key="6">
    <source>
        <dbReference type="ARBA" id="ARBA00023310"/>
    </source>
</evidence>
<dbReference type="EMBL" id="BIFR01000001">
    <property type="protein sequence ID" value="GCE14311.1"/>
    <property type="molecule type" value="Genomic_DNA"/>
</dbReference>
<feature type="region of interest" description="Disordered" evidence="8">
    <location>
        <begin position="193"/>
        <end position="214"/>
    </location>
</feature>
<dbReference type="RefSeq" id="WP_126581725.1">
    <property type="nucleotide sequence ID" value="NZ_BIFR01000001.1"/>
</dbReference>
<dbReference type="NCBIfam" id="TIGR01145">
    <property type="entry name" value="ATP_synt_delta"/>
    <property type="match status" value="1"/>
</dbReference>
<comment type="similarity">
    <text evidence="7">Belongs to the ATPase delta chain family.</text>
</comment>
<name>A0A402A5L8_9CHLR</name>
<organism evidence="9 10">
    <name type="scientific">Tengunoibacter tsumagoiensis</name>
    <dbReference type="NCBI Taxonomy" id="2014871"/>
    <lineage>
        <taxon>Bacteria</taxon>
        <taxon>Bacillati</taxon>
        <taxon>Chloroflexota</taxon>
        <taxon>Ktedonobacteria</taxon>
        <taxon>Ktedonobacterales</taxon>
        <taxon>Dictyobacteraceae</taxon>
        <taxon>Tengunoibacter</taxon>
    </lineage>
</organism>
<accession>A0A402A5L8</accession>
<dbReference type="GO" id="GO:0005886">
    <property type="term" value="C:plasma membrane"/>
    <property type="evidence" value="ECO:0007669"/>
    <property type="project" value="UniProtKB-SubCell"/>
</dbReference>
<dbReference type="OrthoDB" id="9802471at2"/>
<dbReference type="Proteomes" id="UP000287352">
    <property type="component" value="Unassembled WGS sequence"/>
</dbReference>
<keyword evidence="7" id="KW-1003">Cell membrane</keyword>
<comment type="subunit">
    <text evidence="7">F-type ATPases have 2 components, F(1) - the catalytic core - and F(0) - the membrane proton channel. F(1) has five subunits: alpha(3), beta(3), gamma(1), delta(1), epsilon(1). F(0) has three main subunits: a(1), b(2) and c(10-14). The alpha and beta chains form an alternating ring which encloses part of the gamma chain. F(1) is attached to F(0) by a central stalk formed by the gamma and epsilon chains, while a peripheral stalk is formed by the delta and b chains.</text>
</comment>
<evidence type="ECO:0000313" key="10">
    <source>
        <dbReference type="Proteomes" id="UP000287352"/>
    </source>
</evidence>
<evidence type="ECO:0000256" key="3">
    <source>
        <dbReference type="ARBA" id="ARBA00022781"/>
    </source>
</evidence>
<dbReference type="AlphaFoldDB" id="A0A402A5L8"/>
<evidence type="ECO:0000256" key="7">
    <source>
        <dbReference type="HAMAP-Rule" id="MF_01416"/>
    </source>
</evidence>
<dbReference type="PANTHER" id="PTHR11910">
    <property type="entry name" value="ATP SYNTHASE DELTA CHAIN"/>
    <property type="match status" value="1"/>
</dbReference>
<feature type="compositionally biased region" description="Polar residues" evidence="8">
    <location>
        <begin position="199"/>
        <end position="214"/>
    </location>
</feature>
<proteinExistence type="inferred from homology"/>
<dbReference type="GO" id="GO:0045259">
    <property type="term" value="C:proton-transporting ATP synthase complex"/>
    <property type="evidence" value="ECO:0007669"/>
    <property type="project" value="UniProtKB-KW"/>
</dbReference>
<keyword evidence="10" id="KW-1185">Reference proteome</keyword>
<dbReference type="PRINTS" id="PR00125">
    <property type="entry name" value="ATPASEDELTA"/>
</dbReference>
<dbReference type="GO" id="GO:0046933">
    <property type="term" value="F:proton-transporting ATP synthase activity, rotational mechanism"/>
    <property type="evidence" value="ECO:0007669"/>
    <property type="project" value="UniProtKB-UniRule"/>
</dbReference>
<keyword evidence="3 7" id="KW-0375">Hydrogen ion transport</keyword>
<evidence type="ECO:0000256" key="2">
    <source>
        <dbReference type="ARBA" id="ARBA00022448"/>
    </source>
</evidence>
<comment type="subcellular location">
    <subcellularLocation>
        <location evidence="7">Cell membrane</location>
        <topology evidence="7">Peripheral membrane protein</topology>
    </subcellularLocation>
    <subcellularLocation>
        <location evidence="1">Membrane</location>
    </subcellularLocation>
</comment>
<sequence>MLKGAIARRYAGAIFEIALKQNAVDRTLDDVQGIAQVFANRKISYLLREPHVPAQRKETAIRQALASKVLPTSLNLALLIVQRELVDVTPNIASELEKLVLEYRNQAVAEVTTAAQMDEAQNALVKQALERATGKTILLEKRVDPSILGGLVARVGDQVIDGSIRYRLKVLEQQLLAGVSTANVDFSPEGSALAEYDGHSSTPTQLPSPTQAQV</sequence>
<dbReference type="InterPro" id="IPR026015">
    <property type="entry name" value="ATP_synth_OSCP/delta_N_sf"/>
</dbReference>
<gene>
    <name evidence="7" type="primary">atpH</name>
    <name evidence="9" type="ORF">KTT_41700</name>
</gene>
<keyword evidence="5 7" id="KW-0472">Membrane</keyword>
<dbReference type="Gene3D" id="1.10.520.20">
    <property type="entry name" value="N-terminal domain of the delta subunit of the F1F0-ATP synthase"/>
    <property type="match status" value="1"/>
</dbReference>
<evidence type="ECO:0000256" key="8">
    <source>
        <dbReference type="SAM" id="MobiDB-lite"/>
    </source>
</evidence>
<keyword evidence="6 7" id="KW-0066">ATP synthesis</keyword>
<comment type="function">
    <text evidence="7">F(1)F(0) ATP synthase produces ATP from ADP in the presence of a proton or sodium gradient. F-type ATPases consist of two structural domains, F(1) containing the extramembraneous catalytic core and F(0) containing the membrane proton channel, linked together by a central stalk and a peripheral stalk. During catalysis, ATP synthesis in the catalytic domain of F(1) is coupled via a rotary mechanism of the central stalk subunits to proton translocation.</text>
</comment>
<dbReference type="InterPro" id="IPR000711">
    <property type="entry name" value="ATPase_OSCP/dsu"/>
</dbReference>
<keyword evidence="2 7" id="KW-0813">Transport</keyword>
<evidence type="ECO:0000256" key="4">
    <source>
        <dbReference type="ARBA" id="ARBA00023065"/>
    </source>
</evidence>
<reference evidence="10" key="1">
    <citation type="submission" date="2018-12" db="EMBL/GenBank/DDBJ databases">
        <title>Tengunoibacter tsumagoiensis gen. nov., sp. nov., Dictyobacter kobayashii sp. nov., D. alpinus sp. nov., and D. joshuensis sp. nov. and description of Dictyobacteraceae fam. nov. within the order Ktedonobacterales isolated from Tengu-no-mugimeshi.</title>
        <authorList>
            <person name="Wang C.M."/>
            <person name="Zheng Y."/>
            <person name="Sakai Y."/>
            <person name="Toyoda A."/>
            <person name="Minakuchi Y."/>
            <person name="Abe K."/>
            <person name="Yokota A."/>
            <person name="Yabe S."/>
        </authorList>
    </citation>
    <scope>NUCLEOTIDE SEQUENCE [LARGE SCALE GENOMIC DNA]</scope>
    <source>
        <strain evidence="10">Uno3</strain>
    </source>
</reference>
<evidence type="ECO:0000256" key="5">
    <source>
        <dbReference type="ARBA" id="ARBA00023136"/>
    </source>
</evidence>
<dbReference type="Pfam" id="PF00213">
    <property type="entry name" value="OSCP"/>
    <property type="match status" value="1"/>
</dbReference>
<keyword evidence="4 7" id="KW-0406">Ion transport</keyword>
<dbReference type="SUPFAM" id="SSF47928">
    <property type="entry name" value="N-terminal domain of the delta subunit of the F1F0-ATP synthase"/>
    <property type="match status" value="1"/>
</dbReference>
<comment type="caution">
    <text evidence="9">The sequence shown here is derived from an EMBL/GenBank/DDBJ whole genome shotgun (WGS) entry which is preliminary data.</text>
</comment>